<evidence type="ECO:0000313" key="2">
    <source>
        <dbReference type="Proteomes" id="UP000006591"/>
    </source>
</evidence>
<keyword evidence="2" id="KW-1185">Reference proteome</keyword>
<dbReference type="EnsemblPlants" id="ONIVA03G40910.1">
    <property type="protein sequence ID" value="ONIVA03G40910.1"/>
    <property type="gene ID" value="ONIVA03G40910"/>
</dbReference>
<sequence length="93" mass="10394">MAIWNGSGAYLFGKWAPSLLSPEYDQAVAGGVTRGARPVRRRAMRKWMPAWRDREAAACTGGAHAMHDRMMIKLGHKPTNYRKSIHCLPDTKA</sequence>
<accession>A0A0E0GVQ6</accession>
<name>A0A0E0GVQ6_ORYNI</name>
<dbReference type="Proteomes" id="UP000006591">
    <property type="component" value="Chromosome 3"/>
</dbReference>
<protein>
    <submittedName>
        <fullName evidence="1">Uncharacterized protein</fullName>
    </submittedName>
</protein>
<proteinExistence type="predicted"/>
<evidence type="ECO:0000313" key="1">
    <source>
        <dbReference type="EnsemblPlants" id="ONIVA03G40910.1"/>
    </source>
</evidence>
<reference evidence="1" key="2">
    <citation type="submission" date="2018-04" db="EMBL/GenBank/DDBJ databases">
        <title>OnivRS2 (Oryza nivara Reference Sequence Version 2).</title>
        <authorList>
            <person name="Zhang J."/>
            <person name="Kudrna D."/>
            <person name="Lee S."/>
            <person name="Talag J."/>
            <person name="Rajasekar S."/>
            <person name="Welchert J."/>
            <person name="Hsing Y.-I."/>
            <person name="Wing R.A."/>
        </authorList>
    </citation>
    <scope>NUCLEOTIDE SEQUENCE [LARGE SCALE GENOMIC DNA]</scope>
    <source>
        <strain evidence="1">SL10</strain>
    </source>
</reference>
<dbReference type="Gramene" id="ONIVA03G40910.1">
    <property type="protein sequence ID" value="ONIVA03G40910.1"/>
    <property type="gene ID" value="ONIVA03G40910"/>
</dbReference>
<dbReference type="HOGENOM" id="CLU_2403381_0_0_1"/>
<dbReference type="AlphaFoldDB" id="A0A0E0GVQ6"/>
<reference evidence="1" key="1">
    <citation type="submission" date="2015-04" db="UniProtKB">
        <authorList>
            <consortium name="EnsemblPlants"/>
        </authorList>
    </citation>
    <scope>IDENTIFICATION</scope>
    <source>
        <strain evidence="1">SL10</strain>
    </source>
</reference>
<organism evidence="1">
    <name type="scientific">Oryza nivara</name>
    <name type="common">Indian wild rice</name>
    <name type="synonym">Oryza sativa f. spontanea</name>
    <dbReference type="NCBI Taxonomy" id="4536"/>
    <lineage>
        <taxon>Eukaryota</taxon>
        <taxon>Viridiplantae</taxon>
        <taxon>Streptophyta</taxon>
        <taxon>Embryophyta</taxon>
        <taxon>Tracheophyta</taxon>
        <taxon>Spermatophyta</taxon>
        <taxon>Magnoliopsida</taxon>
        <taxon>Liliopsida</taxon>
        <taxon>Poales</taxon>
        <taxon>Poaceae</taxon>
        <taxon>BOP clade</taxon>
        <taxon>Oryzoideae</taxon>
        <taxon>Oryzeae</taxon>
        <taxon>Oryzinae</taxon>
        <taxon>Oryza</taxon>
    </lineage>
</organism>